<evidence type="ECO:0000256" key="1">
    <source>
        <dbReference type="SAM" id="SignalP"/>
    </source>
</evidence>
<feature type="chain" id="PRO_5002027423" evidence="1">
    <location>
        <begin position="18"/>
        <end position="118"/>
    </location>
</feature>
<dbReference type="EMBL" id="KM038574">
    <property type="protein sequence ID" value="AIG56035.1"/>
    <property type="molecule type" value="Genomic_DNA"/>
</dbReference>
<dbReference type="AlphaFoldDB" id="A0A0A7CNJ8"/>
<reference evidence="2" key="1">
    <citation type="journal article" date="2014" name="Genome Biol. Evol.">
        <title>The secreted proteins of Achlya hypogyna and Thraustotheca clavata identify the ancestral oomycete secretome and reveal gene acquisitions by horizontal gene transfer.</title>
        <authorList>
            <person name="Misner I."/>
            <person name="Blouin N."/>
            <person name="Leonard G."/>
            <person name="Richards T.A."/>
            <person name="Lane C.E."/>
        </authorList>
    </citation>
    <scope>NUCLEOTIDE SEQUENCE</scope>
    <source>
        <strain evidence="2">ATCC 48635</strain>
    </source>
</reference>
<dbReference type="PROSITE" id="PS51257">
    <property type="entry name" value="PROKAR_LIPOPROTEIN"/>
    <property type="match status" value="1"/>
</dbReference>
<keyword evidence="1" id="KW-0732">Signal</keyword>
<organism evidence="2">
    <name type="scientific">Achlya hypogyna</name>
    <name type="common">Oomycete</name>
    <name type="synonym">Protoachlya hypogyna</name>
    <dbReference type="NCBI Taxonomy" id="1202772"/>
    <lineage>
        <taxon>Eukaryota</taxon>
        <taxon>Sar</taxon>
        <taxon>Stramenopiles</taxon>
        <taxon>Oomycota</taxon>
        <taxon>Saprolegniomycetes</taxon>
        <taxon>Saprolegniales</taxon>
        <taxon>Achlyaceae</taxon>
        <taxon>Achlya</taxon>
    </lineage>
</organism>
<protein>
    <submittedName>
        <fullName evidence="2">Secreted protein</fullName>
    </submittedName>
</protein>
<proteinExistence type="predicted"/>
<evidence type="ECO:0000313" key="2">
    <source>
        <dbReference type="EMBL" id="AIG56035.1"/>
    </source>
</evidence>
<sequence>MAARALVLAAVAGAATAACPYSSITADYILVADSNCDARVAKTCSISPSTCVPQPLNYSDEYNAFDGIAGVGDMRKYPNEVMYDSIIRTIANATSMDLSKMQLPPSLNILYNGLQGSK</sequence>
<accession>A0A0A7CNJ8</accession>
<feature type="signal peptide" evidence="1">
    <location>
        <begin position="1"/>
        <end position="17"/>
    </location>
</feature>
<name>A0A0A7CNJ8_ACHHY</name>